<proteinExistence type="inferred from homology"/>
<keyword evidence="6" id="KW-0813">Transport</keyword>
<reference evidence="8" key="1">
    <citation type="journal article" date="2020" name="Fungal Divers.">
        <title>Resolving the Mortierellaceae phylogeny through synthesis of multi-gene phylogenetics and phylogenomics.</title>
        <authorList>
            <person name="Vandepol N."/>
            <person name="Liber J."/>
            <person name="Desiro A."/>
            <person name="Na H."/>
            <person name="Kennedy M."/>
            <person name="Barry K."/>
            <person name="Grigoriev I.V."/>
            <person name="Miller A.N."/>
            <person name="O'Donnell K."/>
            <person name="Stajich J.E."/>
            <person name="Bonito G."/>
        </authorList>
    </citation>
    <scope>NUCLEOTIDE SEQUENCE</scope>
    <source>
        <strain evidence="8">KOD1015</strain>
    </source>
</reference>
<evidence type="ECO:0000313" key="8">
    <source>
        <dbReference type="EMBL" id="KAF9583653.1"/>
    </source>
</evidence>
<evidence type="ECO:0000256" key="3">
    <source>
        <dbReference type="ARBA" id="ARBA00022989"/>
    </source>
</evidence>
<accession>A0A9P6FXI5</accession>
<sequence>MSAMTNPVTTALVENPVPPEAGPQRKVTLGPGNVLAYMVQGTGAFMCLDVISWPLEVARTRMQATKDNTRQSTFRLLRDIARTEGPSKLFRGLGPFMLTSLPSQAVYLGVYEHATSVIENSFPDPHSSNSAVREIAVAGSAGFLAEMLSACLYVPTEIISQRLRVQAELKGGKHYNSFDICKLIYRTDGFGGFYRGFVATLLTYTPSSVTHWAGYESTKKMLYNHFSAKEMAQIQEGNPNGFYARNRLSQSSIFIVGLSALNASALSLVTSSPFDMVRVRLQLLDSTNQQQAEQLKRGWWSMAKLIAKEEGARGFFKGMGPKIIASIPLGIGYLFAYEQIKVNLVSDSSTTSSVSLSSTSTSSTTTSMTA</sequence>
<dbReference type="Pfam" id="PF00153">
    <property type="entry name" value="Mito_carr"/>
    <property type="match status" value="3"/>
</dbReference>
<keyword evidence="2 5" id="KW-0812">Transmembrane</keyword>
<keyword evidence="9" id="KW-1185">Reference proteome</keyword>
<feature type="repeat" description="Solcar" evidence="5">
    <location>
        <begin position="32"/>
        <end position="117"/>
    </location>
</feature>
<dbReference type="Gene3D" id="1.50.40.10">
    <property type="entry name" value="Mitochondrial carrier domain"/>
    <property type="match status" value="2"/>
</dbReference>
<gene>
    <name evidence="8" type="ORF">BGW38_008937</name>
</gene>
<comment type="subcellular location">
    <subcellularLocation>
        <location evidence="1">Membrane</location>
        <topology evidence="1">Multi-pass membrane protein</topology>
    </subcellularLocation>
</comment>
<evidence type="ECO:0000256" key="6">
    <source>
        <dbReference type="RuleBase" id="RU000488"/>
    </source>
</evidence>
<feature type="region of interest" description="Disordered" evidence="7">
    <location>
        <begin position="350"/>
        <end position="370"/>
    </location>
</feature>
<dbReference type="InterPro" id="IPR023395">
    <property type="entry name" value="MCP_dom_sf"/>
</dbReference>
<feature type="repeat" description="Solcar" evidence="5">
    <location>
        <begin position="133"/>
        <end position="221"/>
    </location>
</feature>
<evidence type="ECO:0000256" key="5">
    <source>
        <dbReference type="PROSITE-ProRule" id="PRU00282"/>
    </source>
</evidence>
<evidence type="ECO:0000313" key="9">
    <source>
        <dbReference type="Proteomes" id="UP000780801"/>
    </source>
</evidence>
<dbReference type="PANTHER" id="PTHR46080:SF18">
    <property type="entry name" value="MITOCHONDRIAL SUBSTRATE CARRIER FAMILY PROTEIN J"/>
    <property type="match status" value="1"/>
</dbReference>
<dbReference type="PROSITE" id="PS50920">
    <property type="entry name" value="SOLCAR"/>
    <property type="match status" value="3"/>
</dbReference>
<evidence type="ECO:0000256" key="4">
    <source>
        <dbReference type="ARBA" id="ARBA00023136"/>
    </source>
</evidence>
<dbReference type="OrthoDB" id="250329at2759"/>
<comment type="similarity">
    <text evidence="6">Belongs to the mitochondrial carrier (TC 2.A.29) family.</text>
</comment>
<dbReference type="AlphaFoldDB" id="A0A9P6FXI5"/>
<keyword evidence="4 5" id="KW-0472">Membrane</keyword>
<protein>
    <recommendedName>
        <fullName evidence="10">Mitochondrial carrier protein</fullName>
    </recommendedName>
</protein>
<dbReference type="Proteomes" id="UP000780801">
    <property type="component" value="Unassembled WGS sequence"/>
</dbReference>
<dbReference type="GO" id="GO:0016020">
    <property type="term" value="C:membrane"/>
    <property type="evidence" value="ECO:0007669"/>
    <property type="project" value="UniProtKB-SubCell"/>
</dbReference>
<comment type="caution">
    <text evidence="8">The sequence shown here is derived from an EMBL/GenBank/DDBJ whole genome shotgun (WGS) entry which is preliminary data.</text>
</comment>
<evidence type="ECO:0000256" key="7">
    <source>
        <dbReference type="SAM" id="MobiDB-lite"/>
    </source>
</evidence>
<evidence type="ECO:0000256" key="1">
    <source>
        <dbReference type="ARBA" id="ARBA00004141"/>
    </source>
</evidence>
<feature type="repeat" description="Solcar" evidence="5">
    <location>
        <begin position="251"/>
        <end position="343"/>
    </location>
</feature>
<evidence type="ECO:0000256" key="2">
    <source>
        <dbReference type="ARBA" id="ARBA00022692"/>
    </source>
</evidence>
<dbReference type="PANTHER" id="PTHR46080">
    <property type="entry name" value="MITOCHONDRIAL SUBSTRATE CARRIER FAMILY PROTEIN J"/>
    <property type="match status" value="1"/>
</dbReference>
<organism evidence="8 9">
    <name type="scientific">Lunasporangiospora selenospora</name>
    <dbReference type="NCBI Taxonomy" id="979761"/>
    <lineage>
        <taxon>Eukaryota</taxon>
        <taxon>Fungi</taxon>
        <taxon>Fungi incertae sedis</taxon>
        <taxon>Mucoromycota</taxon>
        <taxon>Mortierellomycotina</taxon>
        <taxon>Mortierellomycetes</taxon>
        <taxon>Mortierellales</taxon>
        <taxon>Mortierellaceae</taxon>
        <taxon>Lunasporangiospora</taxon>
    </lineage>
</organism>
<feature type="region of interest" description="Disordered" evidence="7">
    <location>
        <begin position="1"/>
        <end position="25"/>
    </location>
</feature>
<dbReference type="InterPro" id="IPR018108">
    <property type="entry name" value="MCP_transmembrane"/>
</dbReference>
<dbReference type="EMBL" id="JAABOA010000635">
    <property type="protein sequence ID" value="KAF9583653.1"/>
    <property type="molecule type" value="Genomic_DNA"/>
</dbReference>
<evidence type="ECO:0008006" key="10">
    <source>
        <dbReference type="Google" id="ProtNLM"/>
    </source>
</evidence>
<keyword evidence="3" id="KW-1133">Transmembrane helix</keyword>
<dbReference type="SUPFAM" id="SSF103506">
    <property type="entry name" value="Mitochondrial carrier"/>
    <property type="match status" value="1"/>
</dbReference>
<name>A0A9P6FXI5_9FUNG</name>